<comment type="subcellular location">
    <subcellularLocation>
        <location evidence="1 10">Cell outer membrane</location>
        <topology evidence="1 10">Multi-pass membrane protein</topology>
    </subcellularLocation>
</comment>
<reference evidence="16" key="1">
    <citation type="submission" date="2016-11" db="EMBL/GenBank/DDBJ databases">
        <authorList>
            <person name="Varghese N."/>
            <person name="Submissions S."/>
        </authorList>
    </citation>
    <scope>NUCLEOTIDE SEQUENCE [LARGE SCALE GENOMIC DNA]</scope>
    <source>
        <strain evidence="16">DSM 27370</strain>
    </source>
</reference>
<evidence type="ECO:0000259" key="14">
    <source>
        <dbReference type="Pfam" id="PF07715"/>
    </source>
</evidence>
<keyword evidence="6 11" id="KW-0798">TonB box</keyword>
<dbReference type="InterPro" id="IPR012910">
    <property type="entry name" value="Plug_dom"/>
</dbReference>
<organism evidence="15 16">
    <name type="scientific">Dysgonomonas macrotermitis</name>
    <dbReference type="NCBI Taxonomy" id="1346286"/>
    <lineage>
        <taxon>Bacteria</taxon>
        <taxon>Pseudomonadati</taxon>
        <taxon>Bacteroidota</taxon>
        <taxon>Bacteroidia</taxon>
        <taxon>Bacteroidales</taxon>
        <taxon>Dysgonomonadaceae</taxon>
        <taxon>Dysgonomonas</taxon>
    </lineage>
</organism>
<evidence type="ECO:0000256" key="6">
    <source>
        <dbReference type="ARBA" id="ARBA00023077"/>
    </source>
</evidence>
<keyword evidence="2 10" id="KW-0813">Transport</keyword>
<evidence type="ECO:0000256" key="3">
    <source>
        <dbReference type="ARBA" id="ARBA00022452"/>
    </source>
</evidence>
<evidence type="ECO:0000256" key="9">
    <source>
        <dbReference type="ARBA" id="ARBA00023237"/>
    </source>
</evidence>
<evidence type="ECO:0000256" key="4">
    <source>
        <dbReference type="ARBA" id="ARBA00022692"/>
    </source>
</evidence>
<dbReference type="InterPro" id="IPR039426">
    <property type="entry name" value="TonB-dep_rcpt-like"/>
</dbReference>
<keyword evidence="7 10" id="KW-0472">Membrane</keyword>
<accession>A0A1M5IB36</accession>
<feature type="signal peptide" evidence="12">
    <location>
        <begin position="1"/>
        <end position="20"/>
    </location>
</feature>
<evidence type="ECO:0000256" key="10">
    <source>
        <dbReference type="PROSITE-ProRule" id="PRU01360"/>
    </source>
</evidence>
<keyword evidence="8 15" id="KW-0675">Receptor</keyword>
<dbReference type="GO" id="GO:0009279">
    <property type="term" value="C:cell outer membrane"/>
    <property type="evidence" value="ECO:0007669"/>
    <property type="project" value="UniProtKB-SubCell"/>
</dbReference>
<dbReference type="PROSITE" id="PS52016">
    <property type="entry name" value="TONB_DEPENDENT_REC_3"/>
    <property type="match status" value="1"/>
</dbReference>
<keyword evidence="4 10" id="KW-0812">Transmembrane</keyword>
<gene>
    <name evidence="15" type="ORF">SAMN05444362_11915</name>
</gene>
<dbReference type="InterPro" id="IPR036942">
    <property type="entry name" value="Beta-barrel_TonB_sf"/>
</dbReference>
<feature type="domain" description="TonB-dependent receptor-like beta-barrel" evidence="13">
    <location>
        <begin position="230"/>
        <end position="646"/>
    </location>
</feature>
<protein>
    <submittedName>
        <fullName evidence="15">Outer membrane receptor for ferrienterochelin and colicins</fullName>
    </submittedName>
</protein>
<dbReference type="STRING" id="1346286.SAMN05444362_11915"/>
<name>A0A1M5IB36_9BACT</name>
<evidence type="ECO:0000256" key="2">
    <source>
        <dbReference type="ARBA" id="ARBA00022448"/>
    </source>
</evidence>
<dbReference type="CDD" id="cd01347">
    <property type="entry name" value="ligand_gated_channel"/>
    <property type="match status" value="1"/>
</dbReference>
<dbReference type="GO" id="GO:0015344">
    <property type="term" value="F:siderophore uptake transmembrane transporter activity"/>
    <property type="evidence" value="ECO:0007669"/>
    <property type="project" value="TreeGrafter"/>
</dbReference>
<evidence type="ECO:0000256" key="7">
    <source>
        <dbReference type="ARBA" id="ARBA00023136"/>
    </source>
</evidence>
<feature type="domain" description="TonB-dependent receptor plug" evidence="14">
    <location>
        <begin position="50"/>
        <end position="154"/>
    </location>
</feature>
<evidence type="ECO:0000256" key="8">
    <source>
        <dbReference type="ARBA" id="ARBA00023170"/>
    </source>
</evidence>
<feature type="chain" id="PRO_5009911031" evidence="12">
    <location>
        <begin position="21"/>
        <end position="687"/>
    </location>
</feature>
<proteinExistence type="inferred from homology"/>
<dbReference type="RefSeq" id="WP_062178751.1">
    <property type="nucleotide sequence ID" value="NZ_BBXL01000005.1"/>
</dbReference>
<evidence type="ECO:0000256" key="11">
    <source>
        <dbReference type="RuleBase" id="RU003357"/>
    </source>
</evidence>
<dbReference type="PANTHER" id="PTHR30069">
    <property type="entry name" value="TONB-DEPENDENT OUTER MEMBRANE RECEPTOR"/>
    <property type="match status" value="1"/>
</dbReference>
<dbReference type="InterPro" id="IPR037066">
    <property type="entry name" value="Plug_dom_sf"/>
</dbReference>
<evidence type="ECO:0000259" key="13">
    <source>
        <dbReference type="Pfam" id="PF00593"/>
    </source>
</evidence>
<keyword evidence="9 10" id="KW-0998">Cell outer membrane</keyword>
<evidence type="ECO:0000313" key="15">
    <source>
        <dbReference type="EMBL" id="SHG25457.1"/>
    </source>
</evidence>
<dbReference type="EMBL" id="FQUC01000019">
    <property type="protein sequence ID" value="SHG25457.1"/>
    <property type="molecule type" value="Genomic_DNA"/>
</dbReference>
<dbReference type="Pfam" id="PF00593">
    <property type="entry name" value="TonB_dep_Rec_b-barrel"/>
    <property type="match status" value="1"/>
</dbReference>
<sequence length="687" mass="78571">MSKHVYVAIALWAVALLSFAQKNETADITAKDYHLKEVVVTGQFIPQSIQNSIYKVKVISNQEIQQKSATDIQSLLNTELGIRLSNDMNLGETDFEIMGMGGNNVKVLLDGIPMIDRLYKKQSLNQIDINTIERIEIVEGPMSVIYGTDALAGVINIITKKGIPENGKNLSVGARIQEESIGDEYNLFDKKGIHNQSVNARYSFDNGLYISGNFARNRFGGWQGDSIGRKKQWQPKDQYLTGGQVGFRKSNYDLSYRLDYMNENLLNEADISTLTNTTSNKEYIVNRYTHQLQANWKASNSLDFAFAGSYQDYKRRIRTTNIDLTTGKETLSTNPEDQDKTTLDSWFGRVMAVWKIRNNLSFQPGIEVQSDNGFGNRMDGEHRITNTALFLSAEYTPLDWLSLRPGFRSSFNSVYDAPWATPAMNVKARITEYMDLRASYARGFRAPTLQELYYSFHDSNHDLYGNPDLKSEYSNSYQLSLTWRAIHNEQIRFTTQLTGFYNDFRDRISLIESKTQIGYSKYYNIDRYKTLGFTIENNLYWKYLRASLNFSYLGRYNKLYENESYQDEDMSQFRYSPELSASISYTWNKVATFAAYYKFTGERKEYGIAEDNTLGLLGTNSYNWADFTISRPIGKLLTIAGGIKNIFNITTIRNTAGSEEIHNQDTGVSQIGCGRSYFIGLSFNFQK</sequence>
<keyword evidence="16" id="KW-1185">Reference proteome</keyword>
<evidence type="ECO:0000256" key="1">
    <source>
        <dbReference type="ARBA" id="ARBA00004571"/>
    </source>
</evidence>
<dbReference type="Proteomes" id="UP000184480">
    <property type="component" value="Unassembled WGS sequence"/>
</dbReference>
<evidence type="ECO:0000313" key="16">
    <source>
        <dbReference type="Proteomes" id="UP000184480"/>
    </source>
</evidence>
<dbReference type="InterPro" id="IPR000531">
    <property type="entry name" value="Beta-barrel_TonB"/>
</dbReference>
<dbReference type="SUPFAM" id="SSF56935">
    <property type="entry name" value="Porins"/>
    <property type="match status" value="1"/>
</dbReference>
<comment type="similarity">
    <text evidence="10 11">Belongs to the TonB-dependent receptor family.</text>
</comment>
<dbReference type="OrthoDB" id="9764669at2"/>
<dbReference type="AlphaFoldDB" id="A0A1M5IB36"/>
<evidence type="ECO:0000256" key="5">
    <source>
        <dbReference type="ARBA" id="ARBA00022729"/>
    </source>
</evidence>
<keyword evidence="5 12" id="KW-0732">Signal</keyword>
<dbReference type="GO" id="GO:0044718">
    <property type="term" value="P:siderophore transmembrane transport"/>
    <property type="evidence" value="ECO:0007669"/>
    <property type="project" value="TreeGrafter"/>
</dbReference>
<dbReference type="Pfam" id="PF07715">
    <property type="entry name" value="Plug"/>
    <property type="match status" value="1"/>
</dbReference>
<dbReference type="Gene3D" id="2.170.130.10">
    <property type="entry name" value="TonB-dependent receptor, plug domain"/>
    <property type="match status" value="1"/>
</dbReference>
<dbReference type="PANTHER" id="PTHR30069:SF29">
    <property type="entry name" value="HEMOGLOBIN AND HEMOGLOBIN-HAPTOGLOBIN-BINDING PROTEIN 1-RELATED"/>
    <property type="match status" value="1"/>
</dbReference>
<dbReference type="Gene3D" id="2.40.170.20">
    <property type="entry name" value="TonB-dependent receptor, beta-barrel domain"/>
    <property type="match status" value="1"/>
</dbReference>
<evidence type="ECO:0000256" key="12">
    <source>
        <dbReference type="SAM" id="SignalP"/>
    </source>
</evidence>
<keyword evidence="3 10" id="KW-1134">Transmembrane beta strand</keyword>